<reference evidence="3" key="3">
    <citation type="submission" date="2023-04" db="EMBL/GenBank/DDBJ databases">
        <authorList>
            <person name="McDonnell B."/>
        </authorList>
    </citation>
    <scope>NUCLEOTIDE SEQUENCE</scope>
    <source>
        <strain evidence="3">223</strain>
    </source>
</reference>
<dbReference type="AlphaFoldDB" id="A0A1V0NFQ5"/>
<dbReference type="RefSeq" id="WP_003132055.1">
    <property type="nucleotide sequence ID" value="NZ_BJMA01000008.1"/>
</dbReference>
<reference evidence="2 4" key="1">
    <citation type="journal article" date="2017" name="BMC Genomics">
        <title>Comparative and functional genomics of the Lactococcus lactis taxon; insights into evolution and niche adaptation.</title>
        <authorList>
            <person name="Kelleher P."/>
            <person name="Bottacini F."/>
            <person name="Mahony J."/>
            <person name="Kilcawley K.N."/>
            <person name="van Sinderen D."/>
        </authorList>
    </citation>
    <scope>NUCLEOTIDE SEQUENCE [LARGE SCALE GENOMIC DNA]</scope>
    <source>
        <strain evidence="2 4">275</strain>
    </source>
</reference>
<dbReference type="EMBL" id="CP090823">
    <property type="protein sequence ID" value="ARD96131.1"/>
    <property type="molecule type" value="Genomic_DNA"/>
</dbReference>
<dbReference type="EMBL" id="CP015897">
    <property type="protein sequence ID" value="ARD98781.1"/>
    <property type="molecule type" value="Genomic_DNA"/>
</dbReference>
<evidence type="ECO:0000313" key="1">
    <source>
        <dbReference type="EMBL" id="ARD96131.1"/>
    </source>
</evidence>
<organism evidence="2 4">
    <name type="scientific">Lactococcus lactis subsp. lactis</name>
    <name type="common">Streptococcus lactis</name>
    <dbReference type="NCBI Taxonomy" id="1360"/>
    <lineage>
        <taxon>Bacteria</taxon>
        <taxon>Bacillati</taxon>
        <taxon>Bacillota</taxon>
        <taxon>Bacilli</taxon>
        <taxon>Lactobacillales</taxon>
        <taxon>Streptococcaceae</taxon>
        <taxon>Lactococcus</taxon>
    </lineage>
</organism>
<evidence type="ECO:0000313" key="3">
    <source>
        <dbReference type="EMBL" id="QRZ34848.1"/>
    </source>
</evidence>
<accession>A0A1V0NFQ5</accession>
<dbReference type="Proteomes" id="UP000663169">
    <property type="component" value="Chromosome"/>
</dbReference>
<dbReference type="Proteomes" id="UP000192085">
    <property type="component" value="Chromosome"/>
</dbReference>
<reference evidence="1" key="4">
    <citation type="submission" date="2023-09" db="EMBL/GenBank/DDBJ databases">
        <title>Complete Genomes and Methylome analysis of Lactococcus lactis subs lactis strains.</title>
        <authorList>
            <person name="Fomenkov A."/>
            <person name="McDonnell B."/>
            <person name="Sun L."/>
            <person name="Van Sinderen D."/>
            <person name="Roberts R.J."/>
        </authorList>
    </citation>
    <scope>NUCLEOTIDE SEQUENCE</scope>
    <source>
        <strain evidence="1">229</strain>
    </source>
</reference>
<evidence type="ECO:0000313" key="2">
    <source>
        <dbReference type="EMBL" id="ARD98781.1"/>
    </source>
</evidence>
<reference evidence="3" key="2">
    <citation type="journal article" date="2020" name="Mol. Microbiol.">
        <title>The CWPS Rubik's cube: Linking diversity of cell wall polysaccharide structures with the encoded biosynthetic machinery of selected Lactococcus lactis strains.</title>
        <authorList>
            <person name="Mahony J."/>
            <person name="Frantzen C."/>
            <person name="Vinogradov E."/>
            <person name="Sadovskaya I."/>
            <person name="Theodorou I."/>
            <person name="Kelleher P."/>
            <person name="Chapot-Chartier M.P."/>
            <person name="Cambillau C."/>
            <person name="Holo H."/>
            <person name="van Sinderen D."/>
        </authorList>
    </citation>
    <scope>NUCLEOTIDE SEQUENCE</scope>
    <source>
        <strain evidence="3">223</strain>
    </source>
</reference>
<dbReference type="EMBL" id="CP031926">
    <property type="protein sequence ID" value="QRZ34848.1"/>
    <property type="molecule type" value="Genomic_DNA"/>
</dbReference>
<sequence>MVTTVSPILLTTTVSAASGSGNYEKVMYNAIVNAKYSNGTQVPLSSIHYLVPTIIVDGQTHWATDYPGNYNIQFNFTDITGQIVKANATVIIN</sequence>
<evidence type="ECO:0000313" key="4">
    <source>
        <dbReference type="Proteomes" id="UP000192085"/>
    </source>
</evidence>
<protein>
    <submittedName>
        <fullName evidence="2">Uncharacterized protein</fullName>
    </submittedName>
</protein>
<dbReference type="Proteomes" id="UP001055586">
    <property type="component" value="Chromosome"/>
</dbReference>
<name>A0A1V0NFQ5_LACLL</name>
<gene>
    <name evidence="3" type="ORF">LL223_1193</name>
    <name evidence="1" type="ORF">LL229_1246</name>
    <name evidence="2" type="ORF">LL275_1151</name>
</gene>
<proteinExistence type="predicted"/>